<reference evidence="2" key="1">
    <citation type="submission" date="2014-09" db="EMBL/GenBank/DDBJ databases">
        <authorList>
            <person name="Magalhaes I.L.F."/>
            <person name="Oliveira U."/>
            <person name="Santos F.R."/>
            <person name="Vidigal T.H.D.A."/>
            <person name="Brescovit A.D."/>
            <person name="Santos A.J."/>
        </authorList>
    </citation>
    <scope>NUCLEOTIDE SEQUENCE</scope>
    <source>
        <tissue evidence="2">Shoot tissue taken approximately 20 cm above the soil surface</tissue>
    </source>
</reference>
<reference evidence="2" key="2">
    <citation type="journal article" date="2015" name="Data Brief">
        <title>Shoot transcriptome of the giant reed, Arundo donax.</title>
        <authorList>
            <person name="Barrero R.A."/>
            <person name="Guerrero F.D."/>
            <person name="Moolhuijzen P."/>
            <person name="Goolsby J.A."/>
            <person name="Tidwell J."/>
            <person name="Bellgard S.E."/>
            <person name="Bellgard M.I."/>
        </authorList>
    </citation>
    <scope>NUCLEOTIDE SEQUENCE</scope>
    <source>
        <tissue evidence="2">Shoot tissue taken approximately 20 cm above the soil surface</tissue>
    </source>
</reference>
<proteinExistence type="predicted"/>
<evidence type="ECO:0000313" key="2">
    <source>
        <dbReference type="EMBL" id="JAE39236.1"/>
    </source>
</evidence>
<protein>
    <submittedName>
        <fullName evidence="2">Uncharacterized protein</fullName>
    </submittedName>
</protein>
<name>A0A0A9HWG8_ARUDO</name>
<organism evidence="2">
    <name type="scientific">Arundo donax</name>
    <name type="common">Giant reed</name>
    <name type="synonym">Donax arundinaceus</name>
    <dbReference type="NCBI Taxonomy" id="35708"/>
    <lineage>
        <taxon>Eukaryota</taxon>
        <taxon>Viridiplantae</taxon>
        <taxon>Streptophyta</taxon>
        <taxon>Embryophyta</taxon>
        <taxon>Tracheophyta</taxon>
        <taxon>Spermatophyta</taxon>
        <taxon>Magnoliopsida</taxon>
        <taxon>Liliopsida</taxon>
        <taxon>Poales</taxon>
        <taxon>Poaceae</taxon>
        <taxon>PACMAD clade</taxon>
        <taxon>Arundinoideae</taxon>
        <taxon>Arundineae</taxon>
        <taxon>Arundo</taxon>
    </lineage>
</organism>
<accession>A0A0A9HWG8</accession>
<sequence>MMEAKRRQTAGSGGRDARGTRARHSRRSSSGSTEMGDSSAVGAVEQVRVTLVAEMGTGTAMWRAGSAGMQDLTSQERLREWQLSAAMPDREGARR</sequence>
<dbReference type="AlphaFoldDB" id="A0A0A9HWG8"/>
<feature type="compositionally biased region" description="Low complexity" evidence="1">
    <location>
        <begin position="28"/>
        <end position="39"/>
    </location>
</feature>
<feature type="region of interest" description="Disordered" evidence="1">
    <location>
        <begin position="1"/>
        <end position="44"/>
    </location>
</feature>
<dbReference type="EMBL" id="GBRH01158660">
    <property type="protein sequence ID" value="JAE39236.1"/>
    <property type="molecule type" value="Transcribed_RNA"/>
</dbReference>
<evidence type="ECO:0000256" key="1">
    <source>
        <dbReference type="SAM" id="MobiDB-lite"/>
    </source>
</evidence>